<evidence type="ECO:0000313" key="6">
    <source>
        <dbReference type="Proteomes" id="UP000013827"/>
    </source>
</evidence>
<keyword evidence="2 4" id="KW-0378">Hydrolase</keyword>
<dbReference type="RefSeq" id="XP_005777117.1">
    <property type="nucleotide sequence ID" value="XM_005777060.1"/>
</dbReference>
<name>A0A0D3JMF3_EMIH1</name>
<evidence type="ECO:0000256" key="4">
    <source>
        <dbReference type="RuleBase" id="RU361169"/>
    </source>
</evidence>
<accession>A0A0D3JMF3</accession>
<comment type="similarity">
    <text evidence="1 4">Belongs to the glycosyl hydrolase 28 family.</text>
</comment>
<reference evidence="6" key="1">
    <citation type="journal article" date="2013" name="Nature">
        <title>Pan genome of the phytoplankton Emiliania underpins its global distribution.</title>
        <authorList>
            <person name="Read B.A."/>
            <person name="Kegel J."/>
            <person name="Klute M.J."/>
            <person name="Kuo A."/>
            <person name="Lefebvre S.C."/>
            <person name="Maumus F."/>
            <person name="Mayer C."/>
            <person name="Miller J."/>
            <person name="Monier A."/>
            <person name="Salamov A."/>
            <person name="Young J."/>
            <person name="Aguilar M."/>
            <person name="Claverie J.M."/>
            <person name="Frickenhaus S."/>
            <person name="Gonzalez K."/>
            <person name="Herman E.K."/>
            <person name="Lin Y.C."/>
            <person name="Napier J."/>
            <person name="Ogata H."/>
            <person name="Sarno A.F."/>
            <person name="Shmutz J."/>
            <person name="Schroeder D."/>
            <person name="de Vargas C."/>
            <person name="Verret F."/>
            <person name="von Dassow P."/>
            <person name="Valentin K."/>
            <person name="Van de Peer Y."/>
            <person name="Wheeler G."/>
            <person name="Dacks J.B."/>
            <person name="Delwiche C.F."/>
            <person name="Dyhrman S.T."/>
            <person name="Glockner G."/>
            <person name="John U."/>
            <person name="Richards T."/>
            <person name="Worden A.Z."/>
            <person name="Zhang X."/>
            <person name="Grigoriev I.V."/>
            <person name="Allen A.E."/>
            <person name="Bidle K."/>
            <person name="Borodovsky M."/>
            <person name="Bowler C."/>
            <person name="Brownlee C."/>
            <person name="Cock J.M."/>
            <person name="Elias M."/>
            <person name="Gladyshev V.N."/>
            <person name="Groth M."/>
            <person name="Guda C."/>
            <person name="Hadaegh A."/>
            <person name="Iglesias-Rodriguez M.D."/>
            <person name="Jenkins J."/>
            <person name="Jones B.M."/>
            <person name="Lawson T."/>
            <person name="Leese F."/>
            <person name="Lindquist E."/>
            <person name="Lobanov A."/>
            <person name="Lomsadze A."/>
            <person name="Malik S.B."/>
            <person name="Marsh M.E."/>
            <person name="Mackinder L."/>
            <person name="Mock T."/>
            <person name="Mueller-Roeber B."/>
            <person name="Pagarete A."/>
            <person name="Parker M."/>
            <person name="Probert I."/>
            <person name="Quesneville H."/>
            <person name="Raines C."/>
            <person name="Rensing S.A."/>
            <person name="Riano-Pachon D.M."/>
            <person name="Richier S."/>
            <person name="Rokitta S."/>
            <person name="Shiraiwa Y."/>
            <person name="Soanes D.M."/>
            <person name="van der Giezen M."/>
            <person name="Wahlund T.M."/>
            <person name="Williams B."/>
            <person name="Wilson W."/>
            <person name="Wolfe G."/>
            <person name="Wurch L.L."/>
        </authorList>
    </citation>
    <scope>NUCLEOTIDE SEQUENCE</scope>
</reference>
<dbReference type="Proteomes" id="UP000013827">
    <property type="component" value="Unassembled WGS sequence"/>
</dbReference>
<dbReference type="InterPro" id="IPR011050">
    <property type="entry name" value="Pectin_lyase_fold/virulence"/>
</dbReference>
<dbReference type="AlphaFoldDB" id="A0A0D3JMF3"/>
<sequence length="376" mass="41050">MARAGDTVLIPSGAFVDLRSPINVTTSNITLRIDGTLAASTPPREGWPVLPPLPTYGRDRDGAKSHRHHPILLTHRAEHVRIIGEGNLDGGGSWWWTHRHALAAGRPHLIEVYSCTHIELSGLRLSNSPFWTVHVFNSSHVHARYLTIRVSPRTAPQRAWTYEGMAPLYAPNTDGINPDSSSNVLIEHNDISCGDDHVAIKSGMNQVARDPLHSYRTSNITVRRNIFRLGMGVSIGSETAGGVRHVRVLDNVFTGGSWGIALHVKTAAQRGNSIEDVSFHHNMVHNMTALMRLSTFGKSVMPTSHAPTSVKGLAWEHNVFAGKGSRRLRSKFLCPSHAHCADVRVANNTLPPGAVWRCAAVRLEVGAGETRPRGCG</sequence>
<dbReference type="SUPFAM" id="SSF51126">
    <property type="entry name" value="Pectin lyase-like"/>
    <property type="match status" value="1"/>
</dbReference>
<evidence type="ECO:0000256" key="3">
    <source>
        <dbReference type="ARBA" id="ARBA00023295"/>
    </source>
</evidence>
<dbReference type="PANTHER" id="PTHR31339">
    <property type="entry name" value="PECTIN LYASE-RELATED"/>
    <property type="match status" value="1"/>
</dbReference>
<keyword evidence="3 4" id="KW-0326">Glycosidase</keyword>
<dbReference type="Gene3D" id="2.160.20.10">
    <property type="entry name" value="Single-stranded right-handed beta-helix, Pectin lyase-like"/>
    <property type="match status" value="1"/>
</dbReference>
<organism evidence="5 6">
    <name type="scientific">Emiliania huxleyi (strain CCMP1516)</name>
    <dbReference type="NCBI Taxonomy" id="280463"/>
    <lineage>
        <taxon>Eukaryota</taxon>
        <taxon>Haptista</taxon>
        <taxon>Haptophyta</taxon>
        <taxon>Prymnesiophyceae</taxon>
        <taxon>Isochrysidales</taxon>
        <taxon>Noelaerhabdaceae</taxon>
        <taxon>Emiliania</taxon>
    </lineage>
</organism>
<evidence type="ECO:0000256" key="1">
    <source>
        <dbReference type="ARBA" id="ARBA00008834"/>
    </source>
</evidence>
<reference evidence="5" key="2">
    <citation type="submission" date="2024-10" db="UniProtKB">
        <authorList>
            <consortium name="EnsemblProtists"/>
        </authorList>
    </citation>
    <scope>IDENTIFICATION</scope>
</reference>
<dbReference type="KEGG" id="ehx:EMIHUDRAFT_206773"/>
<dbReference type="HOGENOM" id="CLU_016031_8_0_1"/>
<dbReference type="GeneID" id="17270235"/>
<dbReference type="PaxDb" id="2903-EOD24688"/>
<dbReference type="InterPro" id="IPR051801">
    <property type="entry name" value="GH28_Enzymes"/>
</dbReference>
<dbReference type="EnsemblProtists" id="EOD24688">
    <property type="protein sequence ID" value="EOD24688"/>
    <property type="gene ID" value="EMIHUDRAFT_206773"/>
</dbReference>
<dbReference type="GO" id="GO:0005975">
    <property type="term" value="P:carbohydrate metabolic process"/>
    <property type="evidence" value="ECO:0007669"/>
    <property type="project" value="InterPro"/>
</dbReference>
<dbReference type="STRING" id="2903.R1CNZ7"/>
<dbReference type="InterPro" id="IPR000743">
    <property type="entry name" value="Glyco_hydro_28"/>
</dbReference>
<dbReference type="PANTHER" id="PTHR31339:SF9">
    <property type="entry name" value="PLASMIN AND FIBRONECTIN-BINDING PROTEIN A"/>
    <property type="match status" value="1"/>
</dbReference>
<keyword evidence="6" id="KW-1185">Reference proteome</keyword>
<proteinExistence type="inferred from homology"/>
<evidence type="ECO:0008006" key="7">
    <source>
        <dbReference type="Google" id="ProtNLM"/>
    </source>
</evidence>
<evidence type="ECO:0000313" key="5">
    <source>
        <dbReference type="EnsemblProtists" id="EOD24688"/>
    </source>
</evidence>
<protein>
    <recommendedName>
        <fullName evidence="7">Polygalacturonase</fullName>
    </recommendedName>
</protein>
<dbReference type="Pfam" id="PF00295">
    <property type="entry name" value="Glyco_hydro_28"/>
    <property type="match status" value="1"/>
</dbReference>
<dbReference type="InterPro" id="IPR012334">
    <property type="entry name" value="Pectin_lyas_fold"/>
</dbReference>
<dbReference type="GO" id="GO:0004650">
    <property type="term" value="F:polygalacturonase activity"/>
    <property type="evidence" value="ECO:0007669"/>
    <property type="project" value="InterPro"/>
</dbReference>
<evidence type="ECO:0000256" key="2">
    <source>
        <dbReference type="ARBA" id="ARBA00022801"/>
    </source>
</evidence>